<keyword evidence="1 2" id="KW-0193">Cuticle</keyword>
<dbReference type="EMBL" id="UFQS01000031">
    <property type="protein sequence ID" value="SSW97856.1"/>
    <property type="molecule type" value="Genomic_DNA"/>
</dbReference>
<proteinExistence type="predicted"/>
<evidence type="ECO:0000256" key="4">
    <source>
        <dbReference type="SAM" id="SignalP"/>
    </source>
</evidence>
<dbReference type="GO" id="GO:0005615">
    <property type="term" value="C:extracellular space"/>
    <property type="evidence" value="ECO:0007669"/>
    <property type="project" value="TreeGrafter"/>
</dbReference>
<reference evidence="5" key="1">
    <citation type="submission" date="2018-04" db="EMBL/GenBank/DDBJ databases">
        <authorList>
            <person name="Go L.Y."/>
            <person name="Mitchell J.A."/>
        </authorList>
    </citation>
    <scope>NUCLEOTIDE SEQUENCE</scope>
    <source>
        <tissue evidence="5">Whole organism</tissue>
    </source>
</reference>
<dbReference type="VEuPathDB" id="VectorBase:CSON008442"/>
<dbReference type="Pfam" id="PF00379">
    <property type="entry name" value="Chitin_bind_4"/>
    <property type="match status" value="1"/>
</dbReference>
<dbReference type="InterPro" id="IPR000618">
    <property type="entry name" value="Insect_cuticle"/>
</dbReference>
<dbReference type="OMA" id="AKPDYHY"/>
<gene>
    <name evidence="6" type="primary">CSON008442</name>
</gene>
<feature type="chain" id="PRO_5036328610" evidence="4">
    <location>
        <begin position="22"/>
        <end position="222"/>
    </location>
</feature>
<evidence type="ECO:0000256" key="1">
    <source>
        <dbReference type="ARBA" id="ARBA00022460"/>
    </source>
</evidence>
<reference evidence="6" key="2">
    <citation type="submission" date="2018-07" db="EMBL/GenBank/DDBJ databases">
        <authorList>
            <person name="Quirk P.G."/>
            <person name="Krulwich T.A."/>
        </authorList>
    </citation>
    <scope>NUCLEOTIDE SEQUENCE</scope>
</reference>
<evidence type="ECO:0000313" key="5">
    <source>
        <dbReference type="EMBL" id="SSW97856.1"/>
    </source>
</evidence>
<dbReference type="InterPro" id="IPR051217">
    <property type="entry name" value="Insect_Cuticle_Struc_Prot"/>
</dbReference>
<dbReference type="PROSITE" id="PS00233">
    <property type="entry name" value="CHIT_BIND_RR_1"/>
    <property type="match status" value="1"/>
</dbReference>
<dbReference type="PRINTS" id="PR00947">
    <property type="entry name" value="CUTICLE"/>
</dbReference>
<dbReference type="GO" id="GO:0031012">
    <property type="term" value="C:extracellular matrix"/>
    <property type="evidence" value="ECO:0007669"/>
    <property type="project" value="TreeGrafter"/>
</dbReference>
<dbReference type="AlphaFoldDB" id="A0A336LJQ8"/>
<dbReference type="PANTHER" id="PTHR12236">
    <property type="entry name" value="STRUCTURAL CONTITUENT OF CUTICLE"/>
    <property type="match status" value="1"/>
</dbReference>
<dbReference type="InterPro" id="IPR031311">
    <property type="entry name" value="CHIT_BIND_RR_consensus"/>
</dbReference>
<evidence type="ECO:0000256" key="2">
    <source>
        <dbReference type="PROSITE-ProRule" id="PRU00497"/>
    </source>
</evidence>
<protein>
    <submittedName>
        <fullName evidence="6">CSON008442 protein</fullName>
    </submittedName>
</protein>
<sequence length="222" mass="24989">MFNRVTSLTILFTICVNAVLCEYYPEHEVANDVGHEHHDVGYSYAKFSGPVSGPDHKIVVKDKHGHESYDYAAKPDYHFEYGVEDPKSHVSQNRKEHRQGDDVYGEYSVAQPDGKIRTVKYSADKHNGFQAEVLIDGKPLHYEALQEQQAHIEAQQAHVEAQLGHQEHQVVHKPQEVHHYVPEHHSVGEDEGSSYAGASHGYGEDAGESAHSDEEGYGSYYH</sequence>
<keyword evidence="4" id="KW-0732">Signal</keyword>
<evidence type="ECO:0000313" key="6">
    <source>
        <dbReference type="EMBL" id="SSX18242.1"/>
    </source>
</evidence>
<dbReference type="EMBL" id="UFQT01000031">
    <property type="protein sequence ID" value="SSX18242.1"/>
    <property type="molecule type" value="Genomic_DNA"/>
</dbReference>
<organism evidence="6">
    <name type="scientific">Culicoides sonorensis</name>
    <name type="common">Biting midge</name>
    <dbReference type="NCBI Taxonomy" id="179676"/>
    <lineage>
        <taxon>Eukaryota</taxon>
        <taxon>Metazoa</taxon>
        <taxon>Ecdysozoa</taxon>
        <taxon>Arthropoda</taxon>
        <taxon>Hexapoda</taxon>
        <taxon>Insecta</taxon>
        <taxon>Pterygota</taxon>
        <taxon>Neoptera</taxon>
        <taxon>Endopterygota</taxon>
        <taxon>Diptera</taxon>
        <taxon>Nematocera</taxon>
        <taxon>Chironomoidea</taxon>
        <taxon>Ceratopogonidae</taxon>
        <taxon>Ceratopogoninae</taxon>
        <taxon>Culicoides</taxon>
        <taxon>Monoculicoides</taxon>
    </lineage>
</organism>
<accession>A0A336LJQ8</accession>
<dbReference type="PANTHER" id="PTHR12236:SF76">
    <property type="entry name" value="ADULT-SPECIFIC CUTICULAR PROTEIN ACP-20-LIKE PROTEIN"/>
    <property type="match status" value="1"/>
</dbReference>
<feature type="region of interest" description="Disordered" evidence="3">
    <location>
        <begin position="185"/>
        <end position="222"/>
    </location>
</feature>
<evidence type="ECO:0000256" key="3">
    <source>
        <dbReference type="SAM" id="MobiDB-lite"/>
    </source>
</evidence>
<dbReference type="PROSITE" id="PS51155">
    <property type="entry name" value="CHIT_BIND_RR_2"/>
    <property type="match status" value="1"/>
</dbReference>
<dbReference type="GO" id="GO:0042302">
    <property type="term" value="F:structural constituent of cuticle"/>
    <property type="evidence" value="ECO:0007669"/>
    <property type="project" value="UniProtKB-UniRule"/>
</dbReference>
<feature type="signal peptide" evidence="4">
    <location>
        <begin position="1"/>
        <end position="21"/>
    </location>
</feature>
<name>A0A336LJQ8_CULSO</name>